<accession>M3EQW6</accession>
<evidence type="ECO:0000313" key="3">
    <source>
        <dbReference type="Proteomes" id="UP000030760"/>
    </source>
</evidence>
<dbReference type="AlphaFoldDB" id="M3EQW6"/>
<dbReference type="GeneID" id="300414578"/>
<reference evidence="3" key="1">
    <citation type="journal article" date="2013" name="Genome Announc.">
        <title>Draft Genome Sequence of Streptomyces bottropensis ATCC 25435, a Bottromycin-Producing Actinomycete.</title>
        <authorList>
            <person name="Zhang H."/>
            <person name="Zhou W."/>
            <person name="Zhuang Y."/>
            <person name="Liang X."/>
            <person name="Liu T."/>
        </authorList>
    </citation>
    <scope>NUCLEOTIDE SEQUENCE [LARGE SCALE GENOMIC DNA]</scope>
    <source>
        <strain evidence="3">ATCC 25435</strain>
    </source>
</reference>
<dbReference type="SUPFAM" id="SSF56601">
    <property type="entry name" value="beta-lactamase/transpeptidase-like"/>
    <property type="match status" value="1"/>
</dbReference>
<dbReference type="RefSeq" id="WP_005485274.1">
    <property type="nucleotide sequence ID" value="NZ_KB405096.1"/>
</dbReference>
<dbReference type="PANTHER" id="PTHR43283">
    <property type="entry name" value="BETA-LACTAMASE-RELATED"/>
    <property type="match status" value="1"/>
</dbReference>
<feature type="domain" description="Beta-lactamase-related" evidence="1">
    <location>
        <begin position="9"/>
        <end position="81"/>
    </location>
</feature>
<evidence type="ECO:0000259" key="1">
    <source>
        <dbReference type="Pfam" id="PF00144"/>
    </source>
</evidence>
<dbReference type="Gene3D" id="3.40.710.10">
    <property type="entry name" value="DD-peptidase/beta-lactamase superfamily"/>
    <property type="match status" value="1"/>
</dbReference>
<dbReference type="Pfam" id="PF00144">
    <property type="entry name" value="Beta-lactamase"/>
    <property type="match status" value="1"/>
</dbReference>
<name>M3EQW6_9ACTN</name>
<evidence type="ECO:0000313" key="2">
    <source>
        <dbReference type="EMBL" id="EMF51448.1"/>
    </source>
</evidence>
<dbReference type="PANTHER" id="PTHR43283:SF3">
    <property type="entry name" value="BETA-LACTAMASE FAMILY PROTEIN (AFU_ORTHOLOGUE AFUA_5G07500)"/>
    <property type="match status" value="1"/>
</dbReference>
<dbReference type="InterPro" id="IPR001466">
    <property type="entry name" value="Beta-lactam-related"/>
</dbReference>
<dbReference type="InterPro" id="IPR012338">
    <property type="entry name" value="Beta-lactam/transpept-like"/>
</dbReference>
<proteinExistence type="predicted"/>
<gene>
    <name evidence="2" type="ORF">SBD_7153</name>
</gene>
<sequence length="143" mass="15104">MDRALDALNGIVERGMKRTGVPGVAVAVVYKDQVVRLDGYGTRRVGQDAPVDADTVFQLASLSKPLASTVVAGAVGDLTLRLGPKPMTFRLTHYDGDTYYFETAGENATGPSGVTFKGDENGRATSVTIEAFDGSGLGTFRRS</sequence>
<dbReference type="Proteomes" id="UP000030760">
    <property type="component" value="Unassembled WGS sequence"/>
</dbReference>
<dbReference type="InterPro" id="IPR050789">
    <property type="entry name" value="Diverse_Enzym_Activities"/>
</dbReference>
<organism evidence="2 3">
    <name type="scientific">Streptomyces bottropensis ATCC 25435</name>
    <dbReference type="NCBI Taxonomy" id="1054862"/>
    <lineage>
        <taxon>Bacteria</taxon>
        <taxon>Bacillati</taxon>
        <taxon>Actinomycetota</taxon>
        <taxon>Actinomycetes</taxon>
        <taxon>Kitasatosporales</taxon>
        <taxon>Streptomycetaceae</taxon>
        <taxon>Streptomyces</taxon>
    </lineage>
</organism>
<protein>
    <submittedName>
        <fullName evidence="2">Beta-lactamase</fullName>
    </submittedName>
</protein>
<dbReference type="EMBL" id="KB405096">
    <property type="protein sequence ID" value="EMF51448.1"/>
    <property type="molecule type" value="Genomic_DNA"/>
</dbReference>